<sequence length="426" mass="47870">MSNQEGIQNAYCDGVRGMINYMMYQHVPRSYGQLNEFLPHHLYYDRILPPFAMKMVPASNICNRFVIKRSMRYREKATPTSAVWFPDSDFVVTSLNNGTLVKWDAVTYTHKGRKSVSNTSINCMRLSHDGQFIIAAGDNGNVFYLTKALTESCPLKNDQESILACAISARDNYVITGGDNKYIKVWKIAANEITFERNLGELQNSVTSVDASGVGSLVLSGCKDGSVGVWDLRTRKSLKRLTDNDEQINVVRFCPTNENYFITAGKGRTIRLYDARTFCQLRNFRGHNYDITALAFSPEDGTVFVSGDYNGHLNYWSIYNELPLYTATKAHDRSIKDICFSPLSLAMVSLGFLLSAFSHPEMTTISSSGSEIAPETAKNWWLRTSPPSEVVPMSRNIDYSTNESFKIDLMIPSIGKIDQGWIGSLR</sequence>
<evidence type="ECO:0000256" key="1">
    <source>
        <dbReference type="ARBA" id="ARBA00022574"/>
    </source>
</evidence>
<dbReference type="EMBL" id="FN668658">
    <property type="protein sequence ID" value="CBK23264.2"/>
    <property type="molecule type" value="Genomic_DNA"/>
</dbReference>
<organism evidence="4">
    <name type="scientific">Blastocystis hominis</name>
    <dbReference type="NCBI Taxonomy" id="12968"/>
    <lineage>
        <taxon>Eukaryota</taxon>
        <taxon>Sar</taxon>
        <taxon>Stramenopiles</taxon>
        <taxon>Bigyra</taxon>
        <taxon>Opalozoa</taxon>
        <taxon>Opalinata</taxon>
        <taxon>Blastocystidae</taxon>
        <taxon>Blastocystis</taxon>
    </lineage>
</organism>
<reference evidence="4" key="1">
    <citation type="submission" date="2010-02" db="EMBL/GenBank/DDBJ databases">
        <title>Sequencing and annotation of the Blastocystis hominis genome.</title>
        <authorList>
            <person name="Wincker P."/>
        </authorList>
    </citation>
    <scope>NUCLEOTIDE SEQUENCE</scope>
    <source>
        <strain evidence="4">Singapore isolate B</strain>
    </source>
</reference>
<dbReference type="SMART" id="SM00320">
    <property type="entry name" value="WD40"/>
    <property type="match status" value="6"/>
</dbReference>
<proteinExistence type="predicted"/>
<dbReference type="SUPFAM" id="SSF50978">
    <property type="entry name" value="WD40 repeat-like"/>
    <property type="match status" value="1"/>
</dbReference>
<dbReference type="GO" id="GO:0005847">
    <property type="term" value="C:mRNA cleavage and polyadenylation specificity factor complex"/>
    <property type="evidence" value="ECO:0007669"/>
    <property type="project" value="TreeGrafter"/>
</dbReference>
<keyword evidence="1 3" id="KW-0853">WD repeat</keyword>
<dbReference type="PANTHER" id="PTHR22836">
    <property type="entry name" value="WD40 REPEAT PROTEIN"/>
    <property type="match status" value="1"/>
</dbReference>
<dbReference type="GO" id="GO:0031124">
    <property type="term" value="P:mRNA 3'-end processing"/>
    <property type="evidence" value="ECO:0007669"/>
    <property type="project" value="InterPro"/>
</dbReference>
<feature type="repeat" description="WD" evidence="3">
    <location>
        <begin position="155"/>
        <end position="196"/>
    </location>
</feature>
<accession>D8M5C5</accession>
<evidence type="ECO:0000256" key="2">
    <source>
        <dbReference type="ARBA" id="ARBA00022737"/>
    </source>
</evidence>
<dbReference type="InterPro" id="IPR019775">
    <property type="entry name" value="WD40_repeat_CS"/>
</dbReference>
<dbReference type="Gene3D" id="2.130.10.10">
    <property type="entry name" value="YVTN repeat-like/Quinoprotein amine dehydrogenase"/>
    <property type="match status" value="2"/>
</dbReference>
<dbReference type="InterPro" id="IPR036322">
    <property type="entry name" value="WD40_repeat_dom_sf"/>
</dbReference>
<dbReference type="PROSITE" id="PS50294">
    <property type="entry name" value="WD_REPEATS_REGION"/>
    <property type="match status" value="2"/>
</dbReference>
<dbReference type="CDD" id="cd00200">
    <property type="entry name" value="WD40"/>
    <property type="match status" value="1"/>
</dbReference>
<dbReference type="InParanoid" id="D8M5C5"/>
<dbReference type="Pfam" id="PF00400">
    <property type="entry name" value="WD40"/>
    <property type="match status" value="4"/>
</dbReference>
<dbReference type="PANTHER" id="PTHR22836:SF0">
    <property type="entry name" value="PRE-MRNA 3' END PROCESSING PROTEIN WDR33"/>
    <property type="match status" value="1"/>
</dbReference>
<dbReference type="OrthoDB" id="16717at2759"/>
<dbReference type="InterPro" id="IPR015943">
    <property type="entry name" value="WD40/YVTN_repeat-like_dom_sf"/>
</dbReference>
<dbReference type="OMA" id="HHWDVKS"/>
<dbReference type="PROSITE" id="PS50082">
    <property type="entry name" value="WD_REPEATS_2"/>
    <property type="match status" value="3"/>
</dbReference>
<protein>
    <submittedName>
        <fullName evidence="4">Uncharacterized protein</fullName>
    </submittedName>
</protein>
<dbReference type="PROSITE" id="PS00678">
    <property type="entry name" value="WD_REPEATS_1"/>
    <property type="match status" value="1"/>
</dbReference>
<dbReference type="AlphaFoldDB" id="D8M5C5"/>
<feature type="repeat" description="WD" evidence="3">
    <location>
        <begin position="199"/>
        <end position="240"/>
    </location>
</feature>
<name>D8M5C5_BLAHO</name>
<dbReference type="Proteomes" id="UP000008312">
    <property type="component" value="Unassembled WGS sequence"/>
</dbReference>
<evidence type="ECO:0000313" key="4">
    <source>
        <dbReference type="EMBL" id="CBK23264.2"/>
    </source>
</evidence>
<dbReference type="InterPro" id="IPR045245">
    <property type="entry name" value="Pfs2-like"/>
</dbReference>
<feature type="repeat" description="WD" evidence="3">
    <location>
        <begin position="284"/>
        <end position="326"/>
    </location>
</feature>
<keyword evidence="2" id="KW-0677">Repeat</keyword>
<dbReference type="InterPro" id="IPR001680">
    <property type="entry name" value="WD40_rpt"/>
</dbReference>
<keyword evidence="5" id="KW-1185">Reference proteome</keyword>
<evidence type="ECO:0000313" key="5">
    <source>
        <dbReference type="Proteomes" id="UP000008312"/>
    </source>
</evidence>
<dbReference type="RefSeq" id="XP_012897312.1">
    <property type="nucleotide sequence ID" value="XM_013041858.1"/>
</dbReference>
<gene>
    <name evidence="4" type="ORF">GSBLH_T00006601001</name>
</gene>
<evidence type="ECO:0000256" key="3">
    <source>
        <dbReference type="PROSITE-ProRule" id="PRU00221"/>
    </source>
</evidence>
<dbReference type="GeneID" id="24922725"/>